<evidence type="ECO:0000313" key="1">
    <source>
        <dbReference type="EMBL" id="AAY81464.1"/>
    </source>
</evidence>
<proteinExistence type="predicted"/>
<dbReference type="Proteomes" id="UP000001018">
    <property type="component" value="Chromosome"/>
</dbReference>
<dbReference type="AlphaFoldDB" id="Q4J6W7"/>
<gene>
    <name evidence="1" type="ordered locus">Saci_2176</name>
</gene>
<evidence type="ECO:0000313" key="2">
    <source>
        <dbReference type="Proteomes" id="UP000001018"/>
    </source>
</evidence>
<organism evidence="1 2">
    <name type="scientific">Sulfolobus acidocaldarius (strain ATCC 33909 / DSM 639 / JCM 8929 / NBRC 15157 / NCIMB 11770)</name>
    <dbReference type="NCBI Taxonomy" id="330779"/>
    <lineage>
        <taxon>Archaea</taxon>
        <taxon>Thermoproteota</taxon>
        <taxon>Thermoprotei</taxon>
        <taxon>Sulfolobales</taxon>
        <taxon>Sulfolobaceae</taxon>
        <taxon>Sulfolobus</taxon>
    </lineage>
</organism>
<dbReference type="EMBL" id="CP000077">
    <property type="protein sequence ID" value="AAY81464.1"/>
    <property type="molecule type" value="Genomic_DNA"/>
</dbReference>
<protein>
    <submittedName>
        <fullName evidence="1">Uncharacterized protein</fullName>
    </submittedName>
</protein>
<name>Q4J6W7_SULAC</name>
<dbReference type="PATRIC" id="fig|330779.12.peg.2184"/>
<sequence length="247" mass="28065">MNNINYALDWAKNPDNVLGVIPSVVGVEDGYMVLRFRILWFFRLTSRFKIQSPKISSDSVEWSAVDDKGNTFGIGFYHETEDMLRVTLTYKGEKEWIVGRNLNKVLEEIRKGMLNDLDKTEIYEVDENGENAADYSQNLSKLSYLSKLVMKSKMVRTQNVALNVGGVVDYLQEVVSQLSEYPVVYISGSGPSAFRVLYINGEVKGVYVMKDGKEYFGKEDVLNTLSGNYKTQVYVMVSPKLLEGIRE</sequence>
<dbReference type="HOGENOM" id="CLU_1136101_0_0_2"/>
<dbReference type="KEGG" id="sai:Saci_2176"/>
<dbReference type="eggNOG" id="arCOG07265">
    <property type="taxonomic scope" value="Archaea"/>
</dbReference>
<accession>Q4J6W7</accession>
<reference evidence="1 2" key="1">
    <citation type="journal article" date="2005" name="J. Bacteriol.">
        <title>The genome of Sulfolobus acidocaldarius, a model organism of the Crenarchaeota.</title>
        <authorList>
            <person name="Chen L."/>
            <person name="Brugger K."/>
            <person name="Skovgaard M."/>
            <person name="Redder P."/>
            <person name="She Q."/>
            <person name="Torarinsson E."/>
            <person name="Greve B."/>
            <person name="Awayez M."/>
            <person name="Zibat A."/>
            <person name="Klenk H.-P."/>
            <person name="Garrett R.A."/>
        </authorList>
    </citation>
    <scope>NUCLEOTIDE SEQUENCE [LARGE SCALE GENOMIC DNA]</scope>
    <source>
        <strain evidence="2">ATCC 33909 / DSM 639 / JCM 8929 / NBRC 15157 / NCIMB 11770</strain>
    </source>
</reference>
<keyword evidence="2" id="KW-1185">Reference proteome</keyword>